<dbReference type="Proteomes" id="UP000546257">
    <property type="component" value="Unassembled WGS sequence"/>
</dbReference>
<accession>A0A7J9SGM9</accession>
<gene>
    <name evidence="1" type="ORF">H5V44_02330</name>
</gene>
<protein>
    <submittedName>
        <fullName evidence="1">Halo transducer protein</fullName>
    </submittedName>
</protein>
<evidence type="ECO:0000313" key="2">
    <source>
        <dbReference type="Proteomes" id="UP000546257"/>
    </source>
</evidence>
<reference evidence="1 2" key="1">
    <citation type="submission" date="2020-08" db="EMBL/GenBank/DDBJ databases">
        <authorList>
            <person name="Seo M.-J."/>
        </authorList>
    </citation>
    <scope>NUCLEOTIDE SEQUENCE [LARGE SCALE GENOMIC DNA]</scope>
    <source>
        <strain evidence="1 2">MBLA0160</strain>
    </source>
</reference>
<evidence type="ECO:0000313" key="1">
    <source>
        <dbReference type="EMBL" id="MBB6645146.1"/>
    </source>
</evidence>
<comment type="caution">
    <text evidence="1">The sequence shown here is derived from an EMBL/GenBank/DDBJ whole genome shotgun (WGS) entry which is preliminary data.</text>
</comment>
<proteinExistence type="predicted"/>
<keyword evidence="2" id="KW-1185">Reference proteome</keyword>
<organism evidence="1 2">
    <name type="scientific">Halobellus ruber</name>
    <dbReference type="NCBI Taxonomy" id="2761102"/>
    <lineage>
        <taxon>Archaea</taxon>
        <taxon>Methanobacteriati</taxon>
        <taxon>Methanobacteriota</taxon>
        <taxon>Stenosarchaea group</taxon>
        <taxon>Halobacteria</taxon>
        <taxon>Halobacteriales</taxon>
        <taxon>Haloferacaceae</taxon>
        <taxon>Halobellus</taxon>
    </lineage>
</organism>
<dbReference type="AlphaFoldDB" id="A0A7J9SGM9"/>
<dbReference type="EMBL" id="JACKXD010000001">
    <property type="protein sequence ID" value="MBB6645146.1"/>
    <property type="molecule type" value="Genomic_DNA"/>
</dbReference>
<dbReference type="RefSeq" id="WP_185191521.1">
    <property type="nucleotide sequence ID" value="NZ_JACKXD010000001.1"/>
</dbReference>
<name>A0A7J9SGM9_9EURY</name>
<sequence>MNTERTGGVTVADVVEAVDGADPATVRDALEPVTDDGAVSRDAVEATVSDVSKLLATAETRIELAGDAYADAVAAADPVADVPTVRARLDALGERLSEVESRVPDLRPNLSVPEDVQQRSVAAYELAVEIREIVVTAREAIEAADDLSFDAEQFESWATRPDRRYDEFADDVEVVTESAAELETAAVGLDDADAPAVRWADATMRARVVSLLAADLRSELRDLRAIADRTDDPFRAGLDSDLRAAEEQIAEAESLLATRADPAWQAEFGDEIAAVEAALDAFEPPVEWGAVDRLLADHRPQRAGEGAE</sequence>